<organism evidence="6">
    <name type="scientific">Mesocestoides corti</name>
    <name type="common">Flatworm</name>
    <dbReference type="NCBI Taxonomy" id="53468"/>
    <lineage>
        <taxon>Eukaryota</taxon>
        <taxon>Metazoa</taxon>
        <taxon>Spiralia</taxon>
        <taxon>Lophotrochozoa</taxon>
        <taxon>Platyhelminthes</taxon>
        <taxon>Cestoda</taxon>
        <taxon>Eucestoda</taxon>
        <taxon>Cyclophyllidea</taxon>
        <taxon>Mesocestoididae</taxon>
        <taxon>Mesocestoides</taxon>
    </lineage>
</organism>
<reference evidence="6" key="1">
    <citation type="submission" date="2019-11" db="UniProtKB">
        <authorList>
            <consortium name="WormBaseParasite"/>
        </authorList>
    </citation>
    <scope>IDENTIFICATION</scope>
</reference>
<dbReference type="AlphaFoldDB" id="A0A5K3F2U0"/>
<feature type="chain" id="PRO_5024315709" evidence="5">
    <location>
        <begin position="19"/>
        <end position="359"/>
    </location>
</feature>
<dbReference type="PANTHER" id="PTHR10188">
    <property type="entry name" value="L-ASPARAGINASE"/>
    <property type="match status" value="1"/>
</dbReference>
<dbReference type="GO" id="GO:0003948">
    <property type="term" value="F:N4-(beta-N-acetylglucosaminyl)-L-asparaginase activity"/>
    <property type="evidence" value="ECO:0007669"/>
    <property type="project" value="TreeGrafter"/>
</dbReference>
<dbReference type="PANTHER" id="PTHR10188:SF6">
    <property type="entry name" value="N(4)-(BETA-N-ACETYLGLUCOSAMINYL)-L-ASPARAGINASE"/>
    <property type="match status" value="1"/>
</dbReference>
<dbReference type="Pfam" id="PF01112">
    <property type="entry name" value="Asparaginase_2"/>
    <property type="match status" value="1"/>
</dbReference>
<comment type="similarity">
    <text evidence="1">Belongs to the Ntn-hydrolase family.</text>
</comment>
<evidence type="ECO:0000256" key="4">
    <source>
        <dbReference type="PIRSR" id="PIRSR600246-3"/>
    </source>
</evidence>
<feature type="active site" description="Nucleophile" evidence="2">
    <location>
        <position position="215"/>
    </location>
</feature>
<evidence type="ECO:0000256" key="3">
    <source>
        <dbReference type="PIRSR" id="PIRSR600246-2"/>
    </source>
</evidence>
<feature type="signal peptide" evidence="5">
    <location>
        <begin position="1"/>
        <end position="18"/>
    </location>
</feature>
<dbReference type="Gene3D" id="3.60.20.30">
    <property type="entry name" value="(Glycosyl)asparaginase"/>
    <property type="match status" value="1"/>
</dbReference>
<feature type="binding site" evidence="3">
    <location>
        <begin position="266"/>
        <end position="269"/>
    </location>
    <ligand>
        <name>substrate</name>
    </ligand>
</feature>
<dbReference type="WBParaSite" id="MCU_005099-RA">
    <property type="protein sequence ID" value="MCU_005099-RA"/>
    <property type="gene ID" value="MCU_005099"/>
</dbReference>
<evidence type="ECO:0000256" key="1">
    <source>
        <dbReference type="ARBA" id="ARBA00010872"/>
    </source>
</evidence>
<feature type="site" description="Cleavage; by autolysis" evidence="4">
    <location>
        <begin position="214"/>
        <end position="215"/>
    </location>
</feature>
<evidence type="ECO:0000256" key="5">
    <source>
        <dbReference type="SAM" id="SignalP"/>
    </source>
</evidence>
<keyword evidence="5" id="KW-0732">Signal</keyword>
<sequence length="359" mass="38611">MHRLVVLLVTCGNLLIEGHVVSWSSVRGYSKAVVVNTWPLKEPNDAAWSQINKPMGSAVAAVVAGCSVAEANRSIYSVGPGGSPDENGTTTLDAMVMDGDSMNVGAVAAMPEIREAIKVAEGVLRFTRHTLLAGESAARFAESLGFKRTNLSSNESIRDWKAWKDGNCQPNFRIPSAWIPDPKSHCGPYHGKNRSHVDILHYRPELGIDETNHDTIGMIALDRRGRLAVGLSTNGARFRIPGRVGDSPIPGAGGYADSKVGAAVGTGDGDVMMRYLLTFRAVELMRVGKNATEACRMSLRSVRQRGTWYGALVAVRADGQYGGACVGFQNFAFVVQNANSARGGKVIKVWCVEPRDLLK</sequence>
<protein>
    <submittedName>
        <fullName evidence="6">N(4)-(Beta-N-acetylglucosaminyl)-L-asparaginase</fullName>
    </submittedName>
</protein>
<dbReference type="GO" id="GO:0005764">
    <property type="term" value="C:lysosome"/>
    <property type="evidence" value="ECO:0007669"/>
    <property type="project" value="TreeGrafter"/>
</dbReference>
<accession>A0A5K3F2U0</accession>
<dbReference type="InterPro" id="IPR000246">
    <property type="entry name" value="Peptidase_T2"/>
</dbReference>
<dbReference type="InterPro" id="IPR029055">
    <property type="entry name" value="Ntn_hydrolases_N"/>
</dbReference>
<feature type="binding site" evidence="3">
    <location>
        <begin position="243"/>
        <end position="246"/>
    </location>
    <ligand>
        <name>substrate</name>
    </ligand>
</feature>
<dbReference type="CDD" id="cd04513">
    <property type="entry name" value="Glycosylasparaginase"/>
    <property type="match status" value="1"/>
</dbReference>
<evidence type="ECO:0000256" key="2">
    <source>
        <dbReference type="PIRSR" id="PIRSR600246-1"/>
    </source>
</evidence>
<evidence type="ECO:0000313" key="6">
    <source>
        <dbReference type="WBParaSite" id="MCU_005099-RA"/>
    </source>
</evidence>
<dbReference type="SUPFAM" id="SSF56235">
    <property type="entry name" value="N-terminal nucleophile aminohydrolases (Ntn hydrolases)"/>
    <property type="match status" value="1"/>
</dbReference>
<proteinExistence type="inferred from homology"/>
<name>A0A5K3F2U0_MESCO</name>